<dbReference type="STRING" id="662367.SAMN05216167_10766"/>
<dbReference type="PANTHER" id="PTHR30627:SF6">
    <property type="entry name" value="BETA-LACTAMASE YBXI-RELATED"/>
    <property type="match status" value="1"/>
</dbReference>
<dbReference type="EC" id="3.5.2.6" evidence="3 8"/>
<evidence type="ECO:0000256" key="7">
    <source>
        <dbReference type="PIRSR" id="PIRSR602137-50"/>
    </source>
</evidence>
<evidence type="ECO:0000256" key="8">
    <source>
        <dbReference type="RuleBase" id="RU361140"/>
    </source>
</evidence>
<evidence type="ECO:0000256" key="1">
    <source>
        <dbReference type="ARBA" id="ARBA00001526"/>
    </source>
</evidence>
<dbReference type="Pfam" id="PF00905">
    <property type="entry name" value="Transpeptidase"/>
    <property type="match status" value="1"/>
</dbReference>
<evidence type="ECO:0000313" key="11">
    <source>
        <dbReference type="Proteomes" id="UP000198598"/>
    </source>
</evidence>
<evidence type="ECO:0000313" key="10">
    <source>
        <dbReference type="EMBL" id="SFD78681.1"/>
    </source>
</evidence>
<dbReference type="OrthoDB" id="9762883at2"/>
<dbReference type="GO" id="GO:0008800">
    <property type="term" value="F:beta-lactamase activity"/>
    <property type="evidence" value="ECO:0007669"/>
    <property type="project" value="UniProtKB-UniRule"/>
</dbReference>
<dbReference type="RefSeq" id="WP_093828899.1">
    <property type="nucleotide sequence ID" value="NZ_FOLQ01000007.1"/>
</dbReference>
<evidence type="ECO:0000256" key="5">
    <source>
        <dbReference type="ARBA" id="ARBA00022801"/>
    </source>
</evidence>
<dbReference type="InterPro" id="IPR012338">
    <property type="entry name" value="Beta-lactam/transpept-like"/>
</dbReference>
<keyword evidence="11" id="KW-1185">Reference proteome</keyword>
<comment type="similarity">
    <text evidence="2 8">Belongs to the class-D beta-lactamase family.</text>
</comment>
<name>A0A1I1V6L6_9BACT</name>
<dbReference type="NCBIfam" id="NF012161">
    <property type="entry name" value="bla_class_D_main"/>
    <property type="match status" value="1"/>
</dbReference>
<dbReference type="InterPro" id="IPR001460">
    <property type="entry name" value="PCN-bd_Tpept"/>
</dbReference>
<dbReference type="GO" id="GO:0005886">
    <property type="term" value="C:plasma membrane"/>
    <property type="evidence" value="ECO:0007669"/>
    <property type="project" value="TreeGrafter"/>
</dbReference>
<accession>A0A1I1V6L6</accession>
<keyword evidence="5 8" id="KW-0378">Hydrolase</keyword>
<dbReference type="EMBL" id="FOLQ01000007">
    <property type="protein sequence ID" value="SFD78681.1"/>
    <property type="molecule type" value="Genomic_DNA"/>
</dbReference>
<proteinExistence type="inferred from homology"/>
<dbReference type="GO" id="GO:0008658">
    <property type="term" value="F:penicillin binding"/>
    <property type="evidence" value="ECO:0007669"/>
    <property type="project" value="InterPro"/>
</dbReference>
<dbReference type="Proteomes" id="UP000198598">
    <property type="component" value="Unassembled WGS sequence"/>
</dbReference>
<organism evidence="10 11">
    <name type="scientific">Spirosoma endophyticum</name>
    <dbReference type="NCBI Taxonomy" id="662367"/>
    <lineage>
        <taxon>Bacteria</taxon>
        <taxon>Pseudomonadati</taxon>
        <taxon>Bacteroidota</taxon>
        <taxon>Cytophagia</taxon>
        <taxon>Cytophagales</taxon>
        <taxon>Cytophagaceae</taxon>
        <taxon>Spirosoma</taxon>
    </lineage>
</organism>
<evidence type="ECO:0000256" key="2">
    <source>
        <dbReference type="ARBA" id="ARBA00007898"/>
    </source>
</evidence>
<keyword evidence="6 8" id="KW-0046">Antibiotic resistance</keyword>
<dbReference type="GO" id="GO:0071555">
    <property type="term" value="P:cell wall organization"/>
    <property type="evidence" value="ECO:0007669"/>
    <property type="project" value="TreeGrafter"/>
</dbReference>
<sequence length="271" mass="30885">MKGVYLLAILGLLSAYHIPAVTNRPDFGRFFEDEKMSGSFLLYDLKKDAYTAYRFTRCQQSFLPASTFKIANTLIGLETGILQDENSPMKWNGVKHAREEWNRDNTLQSAFQVSCVPCYQELARKIGLERMQSFVKKANYGHMDIHAENLDNFWLTGKSRISQMEEVDFLRRIYSGNVPFSAHSRAVLKKIMLLDEKPAYKLYGKTGWATTIDGATVDSPNIGWFVGYVEKGDDVYFFATNLEHSVPVPDNFAPSRRRITEKILAALTILP</sequence>
<evidence type="ECO:0000256" key="3">
    <source>
        <dbReference type="ARBA" id="ARBA00012865"/>
    </source>
</evidence>
<comment type="catalytic activity">
    <reaction evidence="1 8">
        <text>a beta-lactam + H2O = a substituted beta-amino acid</text>
        <dbReference type="Rhea" id="RHEA:20401"/>
        <dbReference type="ChEBI" id="CHEBI:15377"/>
        <dbReference type="ChEBI" id="CHEBI:35627"/>
        <dbReference type="ChEBI" id="CHEBI:140347"/>
        <dbReference type="EC" id="3.5.2.6"/>
    </reaction>
</comment>
<dbReference type="PANTHER" id="PTHR30627">
    <property type="entry name" value="PEPTIDOGLYCAN D,D-TRANSPEPTIDASE"/>
    <property type="match status" value="1"/>
</dbReference>
<keyword evidence="4" id="KW-0732">Signal</keyword>
<dbReference type="InterPro" id="IPR002137">
    <property type="entry name" value="Beta-lactam_class-D_AS"/>
</dbReference>
<dbReference type="GO" id="GO:0017001">
    <property type="term" value="P:antibiotic catabolic process"/>
    <property type="evidence" value="ECO:0007669"/>
    <property type="project" value="InterPro"/>
</dbReference>
<reference evidence="10 11" key="1">
    <citation type="submission" date="2016-10" db="EMBL/GenBank/DDBJ databases">
        <authorList>
            <person name="de Groot N.N."/>
        </authorList>
    </citation>
    <scope>NUCLEOTIDE SEQUENCE [LARGE SCALE GENOMIC DNA]</scope>
    <source>
        <strain evidence="10 11">DSM 26130</strain>
    </source>
</reference>
<evidence type="ECO:0000256" key="4">
    <source>
        <dbReference type="ARBA" id="ARBA00022729"/>
    </source>
</evidence>
<protein>
    <recommendedName>
        <fullName evidence="3 8">Beta-lactamase</fullName>
        <ecNumber evidence="3 8">3.5.2.6</ecNumber>
    </recommendedName>
</protein>
<evidence type="ECO:0000256" key="6">
    <source>
        <dbReference type="ARBA" id="ARBA00023251"/>
    </source>
</evidence>
<dbReference type="SUPFAM" id="SSF56601">
    <property type="entry name" value="beta-lactamase/transpeptidase-like"/>
    <property type="match status" value="1"/>
</dbReference>
<dbReference type="Gene3D" id="3.40.710.10">
    <property type="entry name" value="DD-peptidase/beta-lactamase superfamily"/>
    <property type="match status" value="1"/>
</dbReference>
<dbReference type="GO" id="GO:0046677">
    <property type="term" value="P:response to antibiotic"/>
    <property type="evidence" value="ECO:0007669"/>
    <property type="project" value="UniProtKB-UniRule"/>
</dbReference>
<dbReference type="InterPro" id="IPR050515">
    <property type="entry name" value="Beta-lactam/transpept"/>
</dbReference>
<evidence type="ECO:0000259" key="9">
    <source>
        <dbReference type="Pfam" id="PF00905"/>
    </source>
</evidence>
<dbReference type="AlphaFoldDB" id="A0A1I1V6L6"/>
<feature type="modified residue" description="N6-carboxylysine" evidence="7">
    <location>
        <position position="69"/>
    </location>
</feature>
<gene>
    <name evidence="10" type="ORF">SAMN05216167_10766</name>
</gene>
<feature type="domain" description="Penicillin-binding protein transpeptidase" evidence="9">
    <location>
        <begin position="51"/>
        <end position="245"/>
    </location>
</feature>
<feature type="active site" description="Acyl-ester intermediate" evidence="7">
    <location>
        <position position="66"/>
    </location>
</feature>
<dbReference type="PROSITE" id="PS00337">
    <property type="entry name" value="BETA_LACTAMASE_D"/>
    <property type="match status" value="1"/>
</dbReference>